<keyword evidence="1" id="KW-0732">Signal</keyword>
<accession>A0A7S4UPN2</accession>
<gene>
    <name evidence="2" type="ORF">AMON00008_LOCUS4586</name>
</gene>
<evidence type="ECO:0000313" key="2">
    <source>
        <dbReference type="EMBL" id="CAE4564967.1"/>
    </source>
</evidence>
<name>A0A7S4UPN2_9DINO</name>
<sequence>MFASPSIKKYILTFFLVAFLALILFVEDSPPDPASDIMQGCRRSDIEDFGISLLQENHHVVARSSGKESGAADIALLEEEEVRMGCVDGLGMQPEDPTLDDTAFLPRLAKPYRLRTLGVAIIGFGLLTLDSSSAVLLAF</sequence>
<evidence type="ECO:0000256" key="1">
    <source>
        <dbReference type="SAM" id="SignalP"/>
    </source>
</evidence>
<feature type="chain" id="PRO_5030800289" description="Major facilitator superfamily (MFS) profile domain-containing protein" evidence="1">
    <location>
        <begin position="29"/>
        <end position="139"/>
    </location>
</feature>
<dbReference type="EMBL" id="HBNR01006994">
    <property type="protein sequence ID" value="CAE4564967.1"/>
    <property type="molecule type" value="Transcribed_RNA"/>
</dbReference>
<proteinExistence type="predicted"/>
<feature type="signal peptide" evidence="1">
    <location>
        <begin position="1"/>
        <end position="28"/>
    </location>
</feature>
<protein>
    <recommendedName>
        <fullName evidence="3">Major facilitator superfamily (MFS) profile domain-containing protein</fullName>
    </recommendedName>
</protein>
<organism evidence="2">
    <name type="scientific">Alexandrium monilatum</name>
    <dbReference type="NCBI Taxonomy" id="311494"/>
    <lineage>
        <taxon>Eukaryota</taxon>
        <taxon>Sar</taxon>
        <taxon>Alveolata</taxon>
        <taxon>Dinophyceae</taxon>
        <taxon>Gonyaulacales</taxon>
        <taxon>Pyrocystaceae</taxon>
        <taxon>Alexandrium</taxon>
    </lineage>
</organism>
<evidence type="ECO:0008006" key="3">
    <source>
        <dbReference type="Google" id="ProtNLM"/>
    </source>
</evidence>
<dbReference type="AlphaFoldDB" id="A0A7S4UPN2"/>
<reference evidence="2" key="1">
    <citation type="submission" date="2021-01" db="EMBL/GenBank/DDBJ databases">
        <authorList>
            <person name="Corre E."/>
            <person name="Pelletier E."/>
            <person name="Niang G."/>
            <person name="Scheremetjew M."/>
            <person name="Finn R."/>
            <person name="Kale V."/>
            <person name="Holt S."/>
            <person name="Cochrane G."/>
            <person name="Meng A."/>
            <person name="Brown T."/>
            <person name="Cohen L."/>
        </authorList>
    </citation>
    <scope>NUCLEOTIDE SEQUENCE</scope>
    <source>
        <strain evidence="2">CCMP3105</strain>
    </source>
</reference>